<dbReference type="Gene3D" id="3.40.50.300">
    <property type="entry name" value="P-loop containing nucleotide triphosphate hydrolases"/>
    <property type="match status" value="1"/>
</dbReference>
<evidence type="ECO:0000313" key="3">
    <source>
        <dbReference type="Proteomes" id="UP001203423"/>
    </source>
</evidence>
<proteinExistence type="predicted"/>
<dbReference type="SUPFAM" id="SSF52540">
    <property type="entry name" value="P-loop containing nucleoside triphosphate hydrolases"/>
    <property type="match status" value="1"/>
</dbReference>
<sequence length="367" mass="40796">MIQTAIATNIITGFLGSGKTSLIKALLKAKPKDESWAVLVNEFGDVGIDSALLSSDQQGIHIREVAGGCMCCAAGVPMQVAITQLIAKAKPDRLLIEPTGLGHPETVLKVLMAPHFKHIIAMHACVTLVDARNVKEVRYRTHDTFLQQLSVADIILASKSDKYKGDEFNSLIDFLREKELNPNQCLRYSSKEVGFSQVDIFQLQVLLNKVCTRVLASSALNPLTQLAQSVDVASKMPRLLNMNSPHDYLLPFDKIFDEGADEQQIEFDERGIWGKQHQAEGHYSYGWVFDPKYEFGLLGILALVNSLDVVRIKAVLITDEGIVAINRVDGEMDLSELDEVMDSRIEIIAQNALIFEEIEYKLITLLK</sequence>
<name>A0ABT0LG69_9GAMM</name>
<dbReference type="RefSeq" id="WP_248942094.1">
    <property type="nucleotide sequence ID" value="NZ_JAKIKS010000101.1"/>
</dbReference>
<keyword evidence="3" id="KW-1185">Reference proteome</keyword>
<organism evidence="2 3">
    <name type="scientific">Shewanella surugensis</name>
    <dbReference type="NCBI Taxonomy" id="212020"/>
    <lineage>
        <taxon>Bacteria</taxon>
        <taxon>Pseudomonadati</taxon>
        <taxon>Pseudomonadota</taxon>
        <taxon>Gammaproteobacteria</taxon>
        <taxon>Alteromonadales</taxon>
        <taxon>Shewanellaceae</taxon>
        <taxon>Shewanella</taxon>
    </lineage>
</organism>
<reference evidence="2 3" key="1">
    <citation type="submission" date="2022-01" db="EMBL/GenBank/DDBJ databases">
        <title>Whole genome-based taxonomy of the Shewanellaceae.</title>
        <authorList>
            <person name="Martin-Rodriguez A.J."/>
        </authorList>
    </citation>
    <scope>NUCLEOTIDE SEQUENCE [LARGE SCALE GENOMIC DNA]</scope>
    <source>
        <strain evidence="2 3">DSM 17177</strain>
    </source>
</reference>
<accession>A0ABT0LG69</accession>
<dbReference type="InterPro" id="IPR003495">
    <property type="entry name" value="CobW/HypB/UreG_nucleotide-bd"/>
</dbReference>
<dbReference type="PANTHER" id="PTHR13748">
    <property type="entry name" value="COBW-RELATED"/>
    <property type="match status" value="1"/>
</dbReference>
<dbReference type="InterPro" id="IPR027417">
    <property type="entry name" value="P-loop_NTPase"/>
</dbReference>
<evidence type="ECO:0000313" key="2">
    <source>
        <dbReference type="EMBL" id="MCL1126679.1"/>
    </source>
</evidence>
<gene>
    <name evidence="2" type="ORF">L2764_19875</name>
</gene>
<evidence type="ECO:0000259" key="1">
    <source>
        <dbReference type="Pfam" id="PF02492"/>
    </source>
</evidence>
<dbReference type="EMBL" id="JAKIKS010000101">
    <property type="protein sequence ID" value="MCL1126679.1"/>
    <property type="molecule type" value="Genomic_DNA"/>
</dbReference>
<dbReference type="CDD" id="cd03112">
    <property type="entry name" value="CobW-like"/>
    <property type="match status" value="1"/>
</dbReference>
<dbReference type="Pfam" id="PF02492">
    <property type="entry name" value="cobW"/>
    <property type="match status" value="1"/>
</dbReference>
<feature type="domain" description="CobW/HypB/UreG nucleotide-binding" evidence="1">
    <location>
        <begin position="9"/>
        <end position="167"/>
    </location>
</feature>
<comment type="caution">
    <text evidence="2">The sequence shown here is derived from an EMBL/GenBank/DDBJ whole genome shotgun (WGS) entry which is preliminary data.</text>
</comment>
<dbReference type="PANTHER" id="PTHR13748:SF46">
    <property type="entry name" value="ZINC CHAPERONE YEIR"/>
    <property type="match status" value="1"/>
</dbReference>
<protein>
    <submittedName>
        <fullName evidence="2">GTP-binding protein</fullName>
    </submittedName>
</protein>
<dbReference type="Proteomes" id="UP001203423">
    <property type="component" value="Unassembled WGS sequence"/>
</dbReference>
<dbReference type="InterPro" id="IPR051316">
    <property type="entry name" value="Zinc-reg_GTPase_activator"/>
</dbReference>